<evidence type="ECO:0000256" key="2">
    <source>
        <dbReference type="ARBA" id="ARBA00011985"/>
    </source>
</evidence>
<organism evidence="4">
    <name type="scientific">uncultured Thermomicrobiales bacterium</name>
    <dbReference type="NCBI Taxonomy" id="1645740"/>
    <lineage>
        <taxon>Bacteria</taxon>
        <taxon>Pseudomonadati</taxon>
        <taxon>Thermomicrobiota</taxon>
        <taxon>Thermomicrobia</taxon>
        <taxon>Thermomicrobiales</taxon>
        <taxon>environmental samples</taxon>
    </lineage>
</organism>
<dbReference type="SUPFAM" id="SSF102405">
    <property type="entry name" value="MCP/YpsA-like"/>
    <property type="match status" value="1"/>
</dbReference>
<dbReference type="PANTHER" id="PTHR43393:SF3">
    <property type="entry name" value="LYSINE DECARBOXYLASE-LIKE PROTEIN"/>
    <property type="match status" value="1"/>
</dbReference>
<evidence type="ECO:0000313" key="4">
    <source>
        <dbReference type="EMBL" id="CAA9557268.1"/>
    </source>
</evidence>
<sequence>MRAAARGAREAGGRTIGITMDIYIGDAPNSWLDEEERVGDLFTRLQRLILPASGFICLRGGNGTLAEWALTWTLLSSGLIPPAPLILLGDEWRPLLDTVRGGMLNRERDWAFLQVASSIDEALAILRAGPPSVPPPARPPG</sequence>
<dbReference type="EC" id="3.2.2.4" evidence="2"/>
<dbReference type="AlphaFoldDB" id="A0A6J4UQ89"/>
<protein>
    <recommendedName>
        <fullName evidence="3">AMP nucleosidase</fullName>
        <ecNumber evidence="2">3.2.2.4</ecNumber>
    </recommendedName>
    <alternativeName>
        <fullName evidence="3">AMP nucleosidase</fullName>
    </alternativeName>
</protein>
<proteinExistence type="predicted"/>
<dbReference type="GO" id="GO:0008714">
    <property type="term" value="F:AMP nucleosidase activity"/>
    <property type="evidence" value="ECO:0007669"/>
    <property type="project" value="UniProtKB-EC"/>
</dbReference>
<evidence type="ECO:0000256" key="1">
    <source>
        <dbReference type="ARBA" id="ARBA00000274"/>
    </source>
</evidence>
<evidence type="ECO:0000256" key="3">
    <source>
        <dbReference type="ARBA" id="ARBA00031983"/>
    </source>
</evidence>
<gene>
    <name evidence="4" type="ORF">AVDCRST_MAG88-1211</name>
</gene>
<name>A0A6J4UQ89_9BACT</name>
<reference evidence="4" key="1">
    <citation type="submission" date="2020-02" db="EMBL/GenBank/DDBJ databases">
        <authorList>
            <person name="Meier V. D."/>
        </authorList>
    </citation>
    <scope>NUCLEOTIDE SEQUENCE</scope>
    <source>
        <strain evidence="4">AVDCRST_MAG88</strain>
    </source>
</reference>
<dbReference type="Gene3D" id="3.40.50.450">
    <property type="match status" value="1"/>
</dbReference>
<dbReference type="InterPro" id="IPR031100">
    <property type="entry name" value="LOG_fam"/>
</dbReference>
<dbReference type="PANTHER" id="PTHR43393">
    <property type="entry name" value="CYTOKININ RIBOSIDE 5'-MONOPHOSPHATE PHOSPHORIBOHYDROLASE"/>
    <property type="match status" value="1"/>
</dbReference>
<dbReference type="InterPro" id="IPR052341">
    <property type="entry name" value="LOG_family_nucleotidases"/>
</dbReference>
<dbReference type="Pfam" id="PF03641">
    <property type="entry name" value="Lysine_decarbox"/>
    <property type="match status" value="1"/>
</dbReference>
<dbReference type="EMBL" id="CADCWM010000415">
    <property type="protein sequence ID" value="CAA9557268.1"/>
    <property type="molecule type" value="Genomic_DNA"/>
</dbReference>
<accession>A0A6J4UQ89</accession>
<dbReference type="GO" id="GO:0005829">
    <property type="term" value="C:cytosol"/>
    <property type="evidence" value="ECO:0007669"/>
    <property type="project" value="TreeGrafter"/>
</dbReference>
<comment type="catalytic activity">
    <reaction evidence="1">
        <text>AMP + H2O = D-ribose 5-phosphate + adenine</text>
        <dbReference type="Rhea" id="RHEA:20129"/>
        <dbReference type="ChEBI" id="CHEBI:15377"/>
        <dbReference type="ChEBI" id="CHEBI:16708"/>
        <dbReference type="ChEBI" id="CHEBI:78346"/>
        <dbReference type="ChEBI" id="CHEBI:456215"/>
        <dbReference type="EC" id="3.2.2.4"/>
    </reaction>
</comment>